<evidence type="ECO:0000256" key="7">
    <source>
        <dbReference type="ARBA" id="ARBA00022844"/>
    </source>
</evidence>
<keyword evidence="3" id="KW-0507">mRNA processing</keyword>
<keyword evidence="8" id="KW-0804">Transcription</keyword>
<dbReference type="GO" id="GO:1990817">
    <property type="term" value="F:poly(A) RNA polymerase activity"/>
    <property type="evidence" value="ECO:0007669"/>
    <property type="project" value="UniProtKB-EC"/>
</dbReference>
<dbReference type="GO" id="GO:0044423">
    <property type="term" value="C:virion component"/>
    <property type="evidence" value="ECO:0007669"/>
    <property type="project" value="UniProtKB-KW"/>
</dbReference>
<comment type="catalytic activity">
    <reaction evidence="11">
        <text>RNA(n) + ATP = RNA(n)-3'-adenine ribonucleotide + diphosphate</text>
        <dbReference type="Rhea" id="RHEA:11332"/>
        <dbReference type="Rhea" id="RHEA-COMP:14527"/>
        <dbReference type="Rhea" id="RHEA-COMP:17347"/>
        <dbReference type="ChEBI" id="CHEBI:30616"/>
        <dbReference type="ChEBI" id="CHEBI:33019"/>
        <dbReference type="ChEBI" id="CHEBI:140395"/>
        <dbReference type="ChEBI" id="CHEBI:173115"/>
        <dbReference type="EC" id="2.7.7.19"/>
    </reaction>
</comment>
<protein>
    <recommendedName>
        <fullName evidence="10">Putative poly(A) polymerase catalytic subunit</fullName>
        <ecNumber evidence="2">2.7.7.19</ecNumber>
    </recommendedName>
</protein>
<evidence type="ECO:0000256" key="9">
    <source>
        <dbReference type="ARBA" id="ARBA00025732"/>
    </source>
</evidence>
<evidence type="ECO:0000256" key="6">
    <source>
        <dbReference type="ARBA" id="ARBA00022840"/>
    </source>
</evidence>
<evidence type="ECO:0000256" key="11">
    <source>
        <dbReference type="ARBA" id="ARBA00048830"/>
    </source>
</evidence>
<evidence type="ECO:0000256" key="8">
    <source>
        <dbReference type="ARBA" id="ARBA00023163"/>
    </source>
</evidence>
<evidence type="ECO:0000259" key="13">
    <source>
        <dbReference type="Pfam" id="PF19244"/>
    </source>
</evidence>
<dbReference type="Pfam" id="PF19244">
    <property type="entry name" value="Poly_A_pol_cat"/>
    <property type="match status" value="1"/>
</dbReference>
<dbReference type="CDD" id="cd20920">
    <property type="entry name" value="polyA_pol_Mimi"/>
    <property type="match status" value="1"/>
</dbReference>
<feature type="domain" description="Putative poly(A) polymerase catalytic subunit C-terminal mimivirus" evidence="14">
    <location>
        <begin position="212"/>
        <end position="461"/>
    </location>
</feature>
<dbReference type="GO" id="GO:0006397">
    <property type="term" value="P:mRNA processing"/>
    <property type="evidence" value="ECO:0007669"/>
    <property type="project" value="UniProtKB-KW"/>
</dbReference>
<dbReference type="GO" id="GO:0005524">
    <property type="term" value="F:ATP binding"/>
    <property type="evidence" value="ECO:0007669"/>
    <property type="project" value="UniProtKB-KW"/>
</dbReference>
<evidence type="ECO:0000256" key="5">
    <source>
        <dbReference type="ARBA" id="ARBA00022741"/>
    </source>
</evidence>
<dbReference type="EC" id="2.7.7.19" evidence="2"/>
<dbReference type="InterPro" id="IPR045355">
    <property type="entry name" value="PolyA_pol_cat_su"/>
</dbReference>
<keyword evidence="4" id="KW-0808">Transferase</keyword>
<name>A0A1V0SDJ3_9VIRU</name>
<proteinExistence type="inferred from homology"/>
<evidence type="ECO:0000256" key="2">
    <source>
        <dbReference type="ARBA" id="ARBA00012388"/>
    </source>
</evidence>
<dbReference type="EMBL" id="KY684087">
    <property type="protein sequence ID" value="ARF09786.1"/>
    <property type="molecule type" value="Genomic_DNA"/>
</dbReference>
<dbReference type="InterPro" id="IPR049463">
    <property type="entry name" value="APMV_polyA_pol_cat_2nd"/>
</dbReference>
<keyword evidence="5" id="KW-0547">Nucleotide-binding</keyword>
<comment type="similarity">
    <text evidence="9">Belongs to the poxviridae poly(A) polymerase catalytic subunit family. Highly divergent.</text>
</comment>
<evidence type="ECO:0000256" key="3">
    <source>
        <dbReference type="ARBA" id="ARBA00022664"/>
    </source>
</evidence>
<gene>
    <name evidence="15" type="ORF">Indivirus_3_35</name>
</gene>
<feature type="domain" description="Poly(A) polymerase catalytic subunit" evidence="13">
    <location>
        <begin position="41"/>
        <end position="171"/>
    </location>
</feature>
<dbReference type="Pfam" id="PF21649">
    <property type="entry name" value="APMV_polyA_pol_cat_2nd"/>
    <property type="match status" value="1"/>
</dbReference>
<organism evidence="15">
    <name type="scientific">Indivirus ILV1</name>
    <dbReference type="NCBI Taxonomy" id="1977633"/>
    <lineage>
        <taxon>Viruses</taxon>
        <taxon>Varidnaviria</taxon>
        <taxon>Bamfordvirae</taxon>
        <taxon>Nucleocytoviricota</taxon>
        <taxon>Megaviricetes</taxon>
        <taxon>Imitervirales</taxon>
        <taxon>Mimiviridae</taxon>
        <taxon>Klosneuvirinae</taxon>
        <taxon>Indivirus</taxon>
    </lineage>
</organism>
<keyword evidence="6" id="KW-0067">ATP-binding</keyword>
<accession>A0A1V0SDJ3</accession>
<feature type="region of interest" description="Disordered" evidence="12">
    <location>
        <begin position="468"/>
        <end position="487"/>
    </location>
</feature>
<evidence type="ECO:0000313" key="15">
    <source>
        <dbReference type="EMBL" id="ARF09786.1"/>
    </source>
</evidence>
<evidence type="ECO:0000256" key="12">
    <source>
        <dbReference type="SAM" id="MobiDB-lite"/>
    </source>
</evidence>
<evidence type="ECO:0000256" key="4">
    <source>
        <dbReference type="ARBA" id="ARBA00022679"/>
    </source>
</evidence>
<keyword evidence="7" id="KW-0946">Virion</keyword>
<sequence>MYSLQDIELVNEKIDDIIEGIEEKKLDIFEPTKKEVMAAYEVVLEYIKEKKRKVYGGYSQNKAVVAKEPKDTFYKETAIPDIDYYSPEPLLDVKNLCDKLYAAGFKGVEGAQAAHSETYKVFVNGANVSDISYVPKNIYNKIPFHVIDEIHYVHPSFIYLDLYRIMTEPYFSSRIWKKVFPRLYKLQKHYPFNKASRALNNAYNIPKDKQEQVKNINKTILNEIKNKDTIFVIGQYAYNCFLEESGILKDKSIKNKYSLIPIPFMQLISTNYISDTVELIRVLQKTYSNKITYNEFYPLWQFTGYSTVVYYDQFPILNILHYNDRCTPIRHCNGIQIGSFDYIFYMNLVSLLRVKTNEVEDKIHYHNIMTSQLIEIRDYYFKKTKKNLLDDTLFQSFIADCIGKGYDPVRESRERMMKKREQGKMTVWRYHPESPRDIPDYKFANTSGNLINKTRNLKIKKYINNPELLEKMNTDEQEEQEQEDQEE</sequence>
<evidence type="ECO:0000256" key="1">
    <source>
        <dbReference type="ARBA" id="ARBA00004328"/>
    </source>
</evidence>
<feature type="compositionally biased region" description="Acidic residues" evidence="12">
    <location>
        <begin position="475"/>
        <end position="487"/>
    </location>
</feature>
<comment type="subcellular location">
    <subcellularLocation>
        <location evidence="1">Virion</location>
    </subcellularLocation>
</comment>
<evidence type="ECO:0000256" key="10">
    <source>
        <dbReference type="ARBA" id="ARBA00026159"/>
    </source>
</evidence>
<reference evidence="15" key="1">
    <citation type="journal article" date="2017" name="Science">
        <title>Giant viruses with an expanded complement of translation system components.</title>
        <authorList>
            <person name="Schulz F."/>
            <person name="Yutin N."/>
            <person name="Ivanova N.N."/>
            <person name="Ortega D.R."/>
            <person name="Lee T.K."/>
            <person name="Vierheilig J."/>
            <person name="Daims H."/>
            <person name="Horn M."/>
            <person name="Wagner M."/>
            <person name="Jensen G.J."/>
            <person name="Kyrpides N.C."/>
            <person name="Koonin E.V."/>
            <person name="Woyke T."/>
        </authorList>
    </citation>
    <scope>NUCLEOTIDE SEQUENCE</scope>
    <source>
        <strain evidence="15">ILV1</strain>
    </source>
</reference>
<evidence type="ECO:0000259" key="14">
    <source>
        <dbReference type="Pfam" id="PF21649"/>
    </source>
</evidence>